<evidence type="ECO:0008006" key="3">
    <source>
        <dbReference type="Google" id="ProtNLM"/>
    </source>
</evidence>
<accession>A0ABQ2EXK0</accession>
<organism evidence="1 2">
    <name type="scientific">Deinococcus malanensis</name>
    <dbReference type="NCBI Taxonomy" id="1706855"/>
    <lineage>
        <taxon>Bacteria</taxon>
        <taxon>Thermotogati</taxon>
        <taxon>Deinococcota</taxon>
        <taxon>Deinococci</taxon>
        <taxon>Deinococcales</taxon>
        <taxon>Deinococcaceae</taxon>
        <taxon>Deinococcus</taxon>
    </lineage>
</organism>
<gene>
    <name evidence="1" type="ORF">GCM10008955_19350</name>
</gene>
<reference evidence="2" key="1">
    <citation type="journal article" date="2019" name="Int. J. Syst. Evol. Microbiol.">
        <title>The Global Catalogue of Microorganisms (GCM) 10K type strain sequencing project: providing services to taxonomists for standard genome sequencing and annotation.</title>
        <authorList>
            <consortium name="The Broad Institute Genomics Platform"/>
            <consortium name="The Broad Institute Genome Sequencing Center for Infectious Disease"/>
            <person name="Wu L."/>
            <person name="Ma J."/>
        </authorList>
    </citation>
    <scope>NUCLEOTIDE SEQUENCE [LARGE SCALE GENOMIC DNA]</scope>
    <source>
        <strain evidence="2">JCM 30331</strain>
    </source>
</reference>
<dbReference type="RefSeq" id="WP_189007414.1">
    <property type="nucleotide sequence ID" value="NZ_BMPP01000007.1"/>
</dbReference>
<evidence type="ECO:0000313" key="1">
    <source>
        <dbReference type="EMBL" id="GGK25729.1"/>
    </source>
</evidence>
<protein>
    <recommendedName>
        <fullName evidence="3">Toprim domain-containing protein</fullName>
    </recommendedName>
</protein>
<comment type="caution">
    <text evidence="1">The sequence shown here is derived from an EMBL/GenBank/DDBJ whole genome shotgun (WGS) entry which is preliminary data.</text>
</comment>
<sequence length="401" mass="42521">MNGRELLRAVNLPDLISMLAGSDAMRGLTRERGGLICDPRPGFTERHPSFSVYRQGLVWLWKRHGGDEGSGSAYDLLLAYGYSPAAAWEELARLAGVPLNAWTPDAPRHTATARDPLANVRSALERCAPFADNEVWRATSLVSSIQEGDSAACELMTRGLYGWDGLEAGKLRRSVSRSDGKRLAHPGALVFTVRGPDGRPWGLKVRNAGSADRLKDLGLDRYVYAVWGHGSPAWCSPGYGSGEAVLIVEGELNGAAASRALMLAGLQLDVQGLAGAGGAPFLDGLTGKVVYLYADPDEAGTACLERLARIARGAGAAAVRILAPLPDGDFCDIAGTEGLARLGRVLKDLLAHSTIHHTVSPSGESVVPVTPHHHFPRGGVVVEAGLSKYRAKLDKKLGGSR</sequence>
<dbReference type="Proteomes" id="UP000647587">
    <property type="component" value="Unassembled WGS sequence"/>
</dbReference>
<evidence type="ECO:0000313" key="2">
    <source>
        <dbReference type="Proteomes" id="UP000647587"/>
    </source>
</evidence>
<dbReference type="EMBL" id="BMPP01000007">
    <property type="protein sequence ID" value="GGK25729.1"/>
    <property type="molecule type" value="Genomic_DNA"/>
</dbReference>
<keyword evidence="2" id="KW-1185">Reference proteome</keyword>
<name>A0ABQ2EXK0_9DEIO</name>
<proteinExistence type="predicted"/>